<proteinExistence type="predicted"/>
<evidence type="ECO:0000313" key="2">
    <source>
        <dbReference type="EMBL" id="PHH53901.1"/>
    </source>
</evidence>
<evidence type="ECO:0000256" key="1">
    <source>
        <dbReference type="SAM" id="MobiDB-lite"/>
    </source>
</evidence>
<dbReference type="AlphaFoldDB" id="A0A2C5X989"/>
<dbReference type="OrthoDB" id="5280838at2759"/>
<reference evidence="2 3" key="1">
    <citation type="journal article" date="2013" name="Fungal Biol.">
        <title>Analysis of microsatellite markers in the genome of the plant pathogen Ceratocystis fimbriata.</title>
        <authorList>
            <person name="Simpson M.C."/>
            <person name="Wilken P.M."/>
            <person name="Coetzee M.P."/>
            <person name="Wingfield M.J."/>
            <person name="Wingfield B.D."/>
        </authorList>
    </citation>
    <scope>NUCLEOTIDE SEQUENCE [LARGE SCALE GENOMIC DNA]</scope>
    <source>
        <strain evidence="2 3">CBS 114723</strain>
    </source>
</reference>
<dbReference type="Proteomes" id="UP000222788">
    <property type="component" value="Unassembled WGS sequence"/>
</dbReference>
<comment type="caution">
    <text evidence="2">The sequence shown here is derived from an EMBL/GenBank/DDBJ whole genome shotgun (WGS) entry which is preliminary data.</text>
</comment>
<feature type="region of interest" description="Disordered" evidence="1">
    <location>
        <begin position="393"/>
        <end position="421"/>
    </location>
</feature>
<gene>
    <name evidence="2" type="ORF">CFIMG_002737RA</name>
</gene>
<dbReference type="EMBL" id="APWK03000035">
    <property type="protein sequence ID" value="PHH53901.1"/>
    <property type="molecule type" value="Genomic_DNA"/>
</dbReference>
<dbReference type="PANTHER" id="PTHR38119:SF1">
    <property type="entry name" value="BTB DOMAIN-CONTAINING PROTEIN"/>
    <property type="match status" value="1"/>
</dbReference>
<evidence type="ECO:0000313" key="3">
    <source>
        <dbReference type="Proteomes" id="UP000222788"/>
    </source>
</evidence>
<protein>
    <recommendedName>
        <fullName evidence="4">BTB domain-containing protein</fullName>
    </recommendedName>
</protein>
<organism evidence="2 3">
    <name type="scientific">Ceratocystis fimbriata CBS 114723</name>
    <dbReference type="NCBI Taxonomy" id="1035309"/>
    <lineage>
        <taxon>Eukaryota</taxon>
        <taxon>Fungi</taxon>
        <taxon>Dikarya</taxon>
        <taxon>Ascomycota</taxon>
        <taxon>Pezizomycotina</taxon>
        <taxon>Sordariomycetes</taxon>
        <taxon>Hypocreomycetidae</taxon>
        <taxon>Microascales</taxon>
        <taxon>Ceratocystidaceae</taxon>
        <taxon>Ceratocystis</taxon>
    </lineage>
</organism>
<reference evidence="2 3" key="2">
    <citation type="journal article" date="2013" name="IMA Fungus">
        <title>IMA Genome-F 1: Ceratocystis fimbriata: Draft nuclear genome sequence for the plant pathogen, Ceratocystis fimbriata.</title>
        <authorList>
            <person name="Wilken P.M."/>
            <person name="Steenkamp E.T."/>
            <person name="Wingfield M.J."/>
            <person name="de Beer Z.W."/>
            <person name="Wingfield B.D."/>
        </authorList>
    </citation>
    <scope>NUCLEOTIDE SEQUENCE [LARGE SCALE GENOMIC DNA]</scope>
    <source>
        <strain evidence="2 3">CBS 114723</strain>
    </source>
</reference>
<accession>A0A2C5X989</accession>
<evidence type="ECO:0008006" key="4">
    <source>
        <dbReference type="Google" id="ProtNLM"/>
    </source>
</evidence>
<keyword evidence="3" id="KW-1185">Reference proteome</keyword>
<dbReference type="STRING" id="1035309.A0A2C5X989"/>
<feature type="region of interest" description="Disordered" evidence="1">
    <location>
        <begin position="1"/>
        <end position="54"/>
    </location>
</feature>
<sequence length="530" mass="59839">MGPPVGSLKMGTRSELGGSYPMHPIASTVSRPLDHRPRRSRRSHANGPSYLPQNEFPIFSQSGDVEIIIGLGSNSSFQNRYLLHSHTLSRFSGFFEASLRPEWNLSASEPSQLTHTGNVGDARSPTIRPPKLMWRYELDRGDTLDEVPMLVQKKATKPAPPSIFGAPPSLASVSNGRTKTNLLPQAAQSTANLFQAVTPFGAVDPDDDDMTDTLSFQDQDLMRDYDNMFRIFYNYTPNIDSISIADAYVQCKSLLHLADLYDALEVVGPRVDHHLLQFQWRLWKQVAKYPISYLRLGYMARSKLIFLEALIHVVGQWPAGERTLRANMPNSVLEIIEDKVSDLEEQVSRVESRLFRLTLYTKTGEPVTPSTSYLDWLAVSFFRQWLVMETTLPFQPPPPPHDGRRHHHSHHDNAPPSIPPVQSLGRVYRILGAHRRSSSAYLSRDECKRFLKLTPELYSRENLRRFEKSVNELKTMACDLVQPLMDSDLELSMASGPSSAGAVSDRMIDDISYLTCTQVSNQDIPWSIED</sequence>
<name>A0A2C5X989_9PEZI</name>
<dbReference type="PANTHER" id="PTHR38119">
    <property type="entry name" value="BTB DOMAIN-CONTAINING PROTEIN-RELATED"/>
    <property type="match status" value="1"/>
</dbReference>